<feature type="compositionally biased region" description="Basic and acidic residues" evidence="1">
    <location>
        <begin position="35"/>
        <end position="60"/>
    </location>
</feature>
<feature type="region of interest" description="Disordered" evidence="1">
    <location>
        <begin position="16"/>
        <end position="183"/>
    </location>
</feature>
<proteinExistence type="predicted"/>
<dbReference type="OrthoDB" id="5407799at2759"/>
<dbReference type="Pfam" id="PF22586">
    <property type="entry name" value="ANCHR-like_BBOX"/>
    <property type="match status" value="1"/>
</dbReference>
<sequence length="358" mass="38803">MHDEIDKSLLDRLQALRGSSTAPRKLPAPSVDIDALERAKRPTREEALADRLRSLRDRTESPTAPPASKAPPKPSAPTPVTAVQPGQPPRPEPPENEDVDAAFETDDRTLEELLEDVDTEHRLPQPNEPREEDVRALLEELSKSVPKGEGAGVQDEEGLRGADDRGDSDDSDGERMGRDVADVIARLHDEVEIDAKQALDGYPDTRDATADDVAPEELDLPSLPPSLDTLPSSSPLGSPQTRTLDDLTARMAALRASSSPSSDPSSSLPSVPTSKPAKGPKRLTTTTRYTDDDVDSWCTVCLEDATLRCVGCDGDPYCARCWREMHVGPAAGFDERSHRAVQFARRRKKDGKVAVGAS</sequence>
<name>A0A9Q8VEW3_9HYPO</name>
<dbReference type="AlphaFoldDB" id="A0A9Q8VEW3"/>
<dbReference type="InterPro" id="IPR044553">
    <property type="entry name" value="Bbox1_ANCHR"/>
</dbReference>
<feature type="region of interest" description="Disordered" evidence="1">
    <location>
        <begin position="195"/>
        <end position="288"/>
    </location>
</feature>
<evidence type="ECO:0000313" key="2">
    <source>
        <dbReference type="EMBL" id="UNI23043.1"/>
    </source>
</evidence>
<dbReference type="KEGG" id="ptkz:JDV02_008886"/>
<dbReference type="SUPFAM" id="SSF57845">
    <property type="entry name" value="B-box zinc-binding domain"/>
    <property type="match status" value="1"/>
</dbReference>
<dbReference type="GeneID" id="72070831"/>
<feature type="compositionally biased region" description="Basic and acidic residues" evidence="1">
    <location>
        <begin position="119"/>
        <end position="142"/>
    </location>
</feature>
<feature type="compositionally biased region" description="Low complexity" evidence="1">
    <location>
        <begin position="225"/>
        <end position="239"/>
    </location>
</feature>
<feature type="compositionally biased region" description="Low complexity" evidence="1">
    <location>
        <begin position="257"/>
        <end position="276"/>
    </location>
</feature>
<reference evidence="2" key="1">
    <citation type="submission" date="2021-11" db="EMBL/GenBank/DDBJ databases">
        <title>Purpureocillium_takamizusanense_genome.</title>
        <authorList>
            <person name="Nguyen N.-H."/>
        </authorList>
    </citation>
    <scope>NUCLEOTIDE SEQUENCE</scope>
    <source>
        <strain evidence="2">PT3</strain>
    </source>
</reference>
<dbReference type="CDD" id="cd19817">
    <property type="entry name" value="Bbox1_ANCHR-like"/>
    <property type="match status" value="1"/>
</dbReference>
<organism evidence="2 3">
    <name type="scientific">Purpureocillium takamizusanense</name>
    <dbReference type="NCBI Taxonomy" id="2060973"/>
    <lineage>
        <taxon>Eukaryota</taxon>
        <taxon>Fungi</taxon>
        <taxon>Dikarya</taxon>
        <taxon>Ascomycota</taxon>
        <taxon>Pezizomycotina</taxon>
        <taxon>Sordariomycetes</taxon>
        <taxon>Hypocreomycetidae</taxon>
        <taxon>Hypocreales</taxon>
        <taxon>Ophiocordycipitaceae</taxon>
        <taxon>Purpureocillium</taxon>
    </lineage>
</organism>
<feature type="compositionally biased region" description="Basic and acidic residues" evidence="1">
    <location>
        <begin position="195"/>
        <end position="209"/>
    </location>
</feature>
<feature type="compositionally biased region" description="Pro residues" evidence="1">
    <location>
        <begin position="63"/>
        <end position="77"/>
    </location>
</feature>
<dbReference type="PANTHER" id="PTHR46603:SF1">
    <property type="entry name" value="ABSCISSION_NOCUT CHECKPOINT REGULATOR"/>
    <property type="match status" value="1"/>
</dbReference>
<keyword evidence="3" id="KW-1185">Reference proteome</keyword>
<protein>
    <recommendedName>
        <fullName evidence="4">Abscission/NoCut checkpoint regulator</fullName>
    </recommendedName>
</protein>
<dbReference type="EMBL" id="CP086362">
    <property type="protein sequence ID" value="UNI23043.1"/>
    <property type="molecule type" value="Genomic_DNA"/>
</dbReference>
<dbReference type="RefSeq" id="XP_047846524.1">
    <property type="nucleotide sequence ID" value="XM_047990517.1"/>
</dbReference>
<feature type="compositionally biased region" description="Basic and acidic residues" evidence="1">
    <location>
        <begin position="173"/>
        <end position="183"/>
    </location>
</feature>
<evidence type="ECO:0000313" key="3">
    <source>
        <dbReference type="Proteomes" id="UP000829364"/>
    </source>
</evidence>
<evidence type="ECO:0000256" key="1">
    <source>
        <dbReference type="SAM" id="MobiDB-lite"/>
    </source>
</evidence>
<dbReference type="Proteomes" id="UP000829364">
    <property type="component" value="Chromosome 9"/>
</dbReference>
<accession>A0A9Q8VEW3</accession>
<evidence type="ECO:0008006" key="4">
    <source>
        <dbReference type="Google" id="ProtNLM"/>
    </source>
</evidence>
<gene>
    <name evidence="2" type="ORF">JDV02_008886</name>
</gene>
<dbReference type="PANTHER" id="PTHR46603">
    <property type="entry name" value="ABSCISSION/NOCUT CHECKPOINT REGULATOR"/>
    <property type="match status" value="1"/>
</dbReference>
<feature type="compositionally biased region" description="Acidic residues" evidence="1">
    <location>
        <begin position="94"/>
        <end position="104"/>
    </location>
</feature>